<evidence type="ECO:0000256" key="3">
    <source>
        <dbReference type="ARBA" id="ARBA00022448"/>
    </source>
</evidence>
<evidence type="ECO:0000313" key="6">
    <source>
        <dbReference type="Proteomes" id="UP000295388"/>
    </source>
</evidence>
<name>A0A4R6KH32_9ACTN</name>
<dbReference type="Pfam" id="PF13416">
    <property type="entry name" value="SBP_bac_8"/>
    <property type="match status" value="1"/>
</dbReference>
<evidence type="ECO:0000256" key="1">
    <source>
        <dbReference type="ARBA" id="ARBA00004196"/>
    </source>
</evidence>
<comment type="caution">
    <text evidence="5">The sequence shown here is derived from an EMBL/GenBank/DDBJ whole genome shotgun (WGS) entry which is preliminary data.</text>
</comment>
<evidence type="ECO:0000313" key="5">
    <source>
        <dbReference type="EMBL" id="TDO50143.1"/>
    </source>
</evidence>
<comment type="similarity">
    <text evidence="2">Belongs to the bacterial solute-binding protein 1 family.</text>
</comment>
<dbReference type="InterPro" id="IPR050490">
    <property type="entry name" value="Bact_solute-bd_prot1"/>
</dbReference>
<dbReference type="RefSeq" id="WP_133800392.1">
    <property type="nucleotide sequence ID" value="NZ_SNWQ01000005.1"/>
</dbReference>
<dbReference type="InterPro" id="IPR006311">
    <property type="entry name" value="TAT_signal"/>
</dbReference>
<keyword evidence="3" id="KW-0813">Transport</keyword>
<dbReference type="PANTHER" id="PTHR43649:SF31">
    <property type="entry name" value="SN-GLYCEROL-3-PHOSPHATE-BINDING PERIPLASMIC PROTEIN UGPB"/>
    <property type="match status" value="1"/>
</dbReference>
<keyword evidence="6" id="KW-1185">Reference proteome</keyword>
<proteinExistence type="inferred from homology"/>
<dbReference type="PROSITE" id="PS51318">
    <property type="entry name" value="TAT"/>
    <property type="match status" value="1"/>
</dbReference>
<dbReference type="AlphaFoldDB" id="A0A4R6KH32"/>
<gene>
    <name evidence="5" type="ORF">EV643_105374</name>
</gene>
<dbReference type="GO" id="GO:0030313">
    <property type="term" value="C:cell envelope"/>
    <property type="evidence" value="ECO:0007669"/>
    <property type="project" value="UniProtKB-SubCell"/>
</dbReference>
<reference evidence="5 6" key="1">
    <citation type="submission" date="2019-03" db="EMBL/GenBank/DDBJ databases">
        <title>Genomic Encyclopedia of Type Strains, Phase III (KMG-III): the genomes of soil and plant-associated and newly described type strains.</title>
        <authorList>
            <person name="Whitman W."/>
        </authorList>
    </citation>
    <scope>NUCLEOTIDE SEQUENCE [LARGE SCALE GENOMIC DNA]</scope>
    <source>
        <strain evidence="5 6">VKM Ac-2527</strain>
    </source>
</reference>
<comment type="subcellular location">
    <subcellularLocation>
        <location evidence="1">Cell envelope</location>
    </subcellularLocation>
</comment>
<protein>
    <submittedName>
        <fullName evidence="5">Putative aldouronate transport system substrate-binding protein</fullName>
    </submittedName>
</protein>
<sequence>MSTHEPGPAGVARRSVLLGGIAGLGAAAFGGTLLSGCSAKSPTSTAASRGLKNALPAYLPIASDARPIRPGSDDGLVMAVYDAYPKDPFSRLPGPVGDGKPTTAFMVTYSALPPPKEQNAYWQSINKQLNTDLSLNIVAGSDYPTKIAALIAGGTLPDIVQVQTNTAGLQRLADIANAKFVDMGPYLSGDKVKDYPYLANIPTQTWKASVWGGRLFGVPTTRSLFGTVNYKNVAVLEAAGVTEDATDLDGFTALCQQVTNPSKGIYALSGETGVGFPVSFSMFLTTFGVANGWAEDAAGALTLPALSDEWYAAIEYTKKLWKLGVYDPNTPAMTNAAKASAFEGGRLAFIDDALAYWNTALKRTPGLRLDMRTPFGADGAKPVHWLGLGTYGTSAIRKENEDRVPALLSMLNYLAAPFGTKEFLHKEYGEQGVTYKVDAKGNPVRTERGDLETTVNINRLANGPLVLFDTAVATENLIRQQEAQKKLAAIALPNPSAGYDTAAVPAQGSAAAMQNIYDTQTGYILGRKSLADLKTAVSGYWDKYGKSVAEQIQQAKAADK</sequence>
<accession>A0A4R6KH32</accession>
<dbReference type="InterPro" id="IPR006059">
    <property type="entry name" value="SBP"/>
</dbReference>
<dbReference type="EMBL" id="SNWQ01000005">
    <property type="protein sequence ID" value="TDO50143.1"/>
    <property type="molecule type" value="Genomic_DNA"/>
</dbReference>
<dbReference type="OrthoDB" id="5166384at2"/>
<dbReference type="PANTHER" id="PTHR43649">
    <property type="entry name" value="ARABINOSE-BINDING PROTEIN-RELATED"/>
    <property type="match status" value="1"/>
</dbReference>
<organism evidence="5 6">
    <name type="scientific">Kribbella caucasensis</name>
    <dbReference type="NCBI Taxonomy" id="2512215"/>
    <lineage>
        <taxon>Bacteria</taxon>
        <taxon>Bacillati</taxon>
        <taxon>Actinomycetota</taxon>
        <taxon>Actinomycetes</taxon>
        <taxon>Propionibacteriales</taxon>
        <taxon>Kribbellaceae</taxon>
        <taxon>Kribbella</taxon>
    </lineage>
</organism>
<dbReference type="SUPFAM" id="SSF53850">
    <property type="entry name" value="Periplasmic binding protein-like II"/>
    <property type="match status" value="1"/>
</dbReference>
<dbReference type="Gene3D" id="3.40.190.10">
    <property type="entry name" value="Periplasmic binding protein-like II"/>
    <property type="match status" value="1"/>
</dbReference>
<keyword evidence="4" id="KW-0732">Signal</keyword>
<evidence type="ECO:0000256" key="2">
    <source>
        <dbReference type="ARBA" id="ARBA00008520"/>
    </source>
</evidence>
<evidence type="ECO:0000256" key="4">
    <source>
        <dbReference type="ARBA" id="ARBA00022729"/>
    </source>
</evidence>
<dbReference type="Proteomes" id="UP000295388">
    <property type="component" value="Unassembled WGS sequence"/>
</dbReference>